<proteinExistence type="predicted"/>
<evidence type="ECO:0000256" key="1">
    <source>
        <dbReference type="SAM" id="MobiDB-lite"/>
    </source>
</evidence>
<feature type="compositionally biased region" description="Basic and acidic residues" evidence="1">
    <location>
        <begin position="985"/>
        <end position="998"/>
    </location>
</feature>
<accession>A0AAV1C745</accession>
<feature type="compositionally biased region" description="Acidic residues" evidence="1">
    <location>
        <begin position="1"/>
        <end position="11"/>
    </location>
</feature>
<feature type="region of interest" description="Disordered" evidence="1">
    <location>
        <begin position="125"/>
        <end position="150"/>
    </location>
</feature>
<feature type="compositionally biased region" description="Polar residues" evidence="1">
    <location>
        <begin position="13"/>
        <end position="22"/>
    </location>
</feature>
<gene>
    <name evidence="2" type="ORF">OLC1_LOCUS2570</name>
</gene>
<organism evidence="2 3">
    <name type="scientific">Oldenlandia corymbosa var. corymbosa</name>
    <dbReference type="NCBI Taxonomy" id="529605"/>
    <lineage>
        <taxon>Eukaryota</taxon>
        <taxon>Viridiplantae</taxon>
        <taxon>Streptophyta</taxon>
        <taxon>Embryophyta</taxon>
        <taxon>Tracheophyta</taxon>
        <taxon>Spermatophyta</taxon>
        <taxon>Magnoliopsida</taxon>
        <taxon>eudicotyledons</taxon>
        <taxon>Gunneridae</taxon>
        <taxon>Pentapetalae</taxon>
        <taxon>asterids</taxon>
        <taxon>lamiids</taxon>
        <taxon>Gentianales</taxon>
        <taxon>Rubiaceae</taxon>
        <taxon>Rubioideae</taxon>
        <taxon>Spermacoceae</taxon>
        <taxon>Hedyotis-Oldenlandia complex</taxon>
        <taxon>Oldenlandia</taxon>
    </lineage>
</organism>
<dbReference type="Proteomes" id="UP001161247">
    <property type="component" value="Chromosome 1"/>
</dbReference>
<evidence type="ECO:0000313" key="3">
    <source>
        <dbReference type="Proteomes" id="UP001161247"/>
    </source>
</evidence>
<name>A0AAV1C745_OLDCO</name>
<dbReference type="PANTHER" id="PTHR35120:SF2">
    <property type="entry name" value="AMINOTRANSFERASE-LIKE PLANT MOBILE DOMAIN-CONTAINING PROTEIN"/>
    <property type="match status" value="1"/>
</dbReference>
<feature type="region of interest" description="Disordered" evidence="1">
    <location>
        <begin position="1"/>
        <end position="99"/>
    </location>
</feature>
<dbReference type="PANTHER" id="PTHR35120">
    <property type="entry name" value="HISTONE ACETYLTRANSFERASE KAT6B-LIKE"/>
    <property type="match status" value="1"/>
</dbReference>
<dbReference type="EMBL" id="OX459118">
    <property type="protein sequence ID" value="CAI9090403.1"/>
    <property type="molecule type" value="Genomic_DNA"/>
</dbReference>
<dbReference type="AlphaFoldDB" id="A0AAV1C745"/>
<feature type="region of interest" description="Disordered" evidence="1">
    <location>
        <begin position="985"/>
        <end position="1008"/>
    </location>
</feature>
<protein>
    <submittedName>
        <fullName evidence="2">OLC1v1025166C1</fullName>
    </submittedName>
</protein>
<sequence>MDSEQDGDELGMENSTAISNISIALPISPPKPRKRARQKKTDIASQTTKKRGRPRKTDIVPNVPAPKTKLGRPRKTAARCLGEDDMVDSEGEKLRKQQSGADLVGLELGFKPQTKDANQDVLEHCDSGDEKRRKCSTAKSDMGSAESIGNVTEAPMDLFVHLISPEEELKGDGSSLNRTEFDDQPTILFSEEETGARNLSSGEKINHAVTDAITVSHENFGPKIDHGTIKKLTTDCGKSENEVVVNEGACRSDFFDSHDNREKLLPDTQVVLNAMKHATDTDIPLQGTDYQQRNENCLKRGEERNKEVMHLESSYGSPNVEDRKKEVMNLEDMSWRLVHCNNEDEENEGGFKPKFGSSHEVQFEKEDNLIEDTAAMLECKARVGATLDMCCQEKNNELEGKANEAVSEAKVGVSFDVQRGKEVEIHVKKVDYGMENKANEAACQINMGGSLEVHYEEDDFAMENKMICTKRTKTVMENNATEAAFEVIGDSLDLHCEKEDHVLEDMATEAAPEPKIGSIFNLQSEENTDVKHDKGNEAARESNIGDSLEVQNNKDHYVMENKATEDACQFHMGGSPEVQCEKQDDVMHDKANETLCQTNFGALLEVQYEEDDQVMEKKANEAAYNSDKCNSLDFHRGKEDYMMELKAAEAASEPNIGESKDLHHDKEDCVIENKAIEAASESNIGDSLDLHCEKEDLVLEDKETEAASEAKIGCLFDLQSGQSIGVMHDMGNEAASEAYIGDPLEVQYKKDDYVMENKANEAVCQTNMGSLEVQCVKQDDVMHDEANETACDANFGASLEQERRALRNVQDQHELELQFKGGSDKSGESLTDFGCNGMDTQEVALSIVADNDGKEVVSNASLDLLMTQEAPTDSLHIEGSADVGFNGVGVLDRQEMIILPGHLGPCHERNGKKPILDGSGVEDEHAVDEVVNISDKLSAMEMDRGGRELRSMQCDAEDKLQTLVNESVSEANPGDLLDSKEKVLHKPKNDSVHVPETKRHGKGLPNQNIIGTGVSAGHFASRTDMNVKLASVNCNDPMKRKVFCPEDCHFGHGAETKRTLDKGDGYANESMDLDFCIEQVKLWMTRLKNAVQVKDRANQEINPMLLRKVEEQSLRIEQFRAQRQAEQLQKQKDDSKYKRELWLMQNVLRDYRKSLKEGQESFNRYRESCQLPEGYMPHPSGGGRVMTVAEWNKIVQKYQEDAIRAMMKNFEDECFGKLKERLGL</sequence>
<reference evidence="2" key="1">
    <citation type="submission" date="2023-03" db="EMBL/GenBank/DDBJ databases">
        <authorList>
            <person name="Julca I."/>
        </authorList>
    </citation>
    <scope>NUCLEOTIDE SEQUENCE</scope>
</reference>
<keyword evidence="3" id="KW-1185">Reference proteome</keyword>
<evidence type="ECO:0000313" key="2">
    <source>
        <dbReference type="EMBL" id="CAI9090403.1"/>
    </source>
</evidence>